<keyword evidence="4" id="KW-0472">Membrane</keyword>
<dbReference type="InterPro" id="IPR039910">
    <property type="entry name" value="D15-like"/>
</dbReference>
<dbReference type="EMBL" id="NKXO01000040">
    <property type="protein sequence ID" value="PKQ66878.1"/>
    <property type="molecule type" value="Genomic_DNA"/>
</dbReference>
<dbReference type="PANTHER" id="PTHR12815:SF47">
    <property type="entry name" value="TRANSLOCATION AND ASSEMBLY MODULE SUBUNIT TAMA"/>
    <property type="match status" value="1"/>
</dbReference>
<evidence type="ECO:0000313" key="9">
    <source>
        <dbReference type="Proteomes" id="UP000233387"/>
    </source>
</evidence>
<keyword evidence="9" id="KW-1185">Reference proteome</keyword>
<keyword evidence="5" id="KW-0998">Cell outer membrane</keyword>
<keyword evidence="2" id="KW-0812">Transmembrane</keyword>
<protein>
    <submittedName>
        <fullName evidence="8">Surface antigen</fullName>
    </submittedName>
</protein>
<evidence type="ECO:0000256" key="2">
    <source>
        <dbReference type="ARBA" id="ARBA00022692"/>
    </source>
</evidence>
<proteinExistence type="predicted"/>
<dbReference type="Proteomes" id="UP000233387">
    <property type="component" value="Unassembled WGS sequence"/>
</dbReference>
<evidence type="ECO:0000256" key="1">
    <source>
        <dbReference type="ARBA" id="ARBA00004370"/>
    </source>
</evidence>
<dbReference type="InterPro" id="IPR010827">
    <property type="entry name" value="BamA/TamA_POTRA"/>
</dbReference>
<evidence type="ECO:0000259" key="7">
    <source>
        <dbReference type="Pfam" id="PF07244"/>
    </source>
</evidence>
<feature type="domain" description="Bacterial surface antigen (D15)" evidence="6">
    <location>
        <begin position="574"/>
        <end position="867"/>
    </location>
</feature>
<comment type="subcellular location">
    <subcellularLocation>
        <location evidence="1">Membrane</location>
    </subcellularLocation>
</comment>
<accession>A0A2N3I9E6</accession>
<dbReference type="InterPro" id="IPR000184">
    <property type="entry name" value="Bac_surfAg_D15"/>
</dbReference>
<evidence type="ECO:0000256" key="4">
    <source>
        <dbReference type="ARBA" id="ARBA00023136"/>
    </source>
</evidence>
<dbReference type="PANTHER" id="PTHR12815">
    <property type="entry name" value="SORTING AND ASSEMBLY MACHINERY SAMM50 PROTEIN FAMILY MEMBER"/>
    <property type="match status" value="1"/>
</dbReference>
<evidence type="ECO:0000256" key="5">
    <source>
        <dbReference type="ARBA" id="ARBA00023237"/>
    </source>
</evidence>
<dbReference type="AlphaFoldDB" id="A0A2N3I9E6"/>
<feature type="domain" description="POTRA" evidence="7">
    <location>
        <begin position="180"/>
        <end position="239"/>
    </location>
</feature>
<name>A0A2N3I9E6_9BACT</name>
<dbReference type="Pfam" id="PF01103">
    <property type="entry name" value="Omp85"/>
    <property type="match status" value="1"/>
</dbReference>
<reference evidence="8 9" key="1">
    <citation type="submission" date="2017-06" db="EMBL/GenBank/DDBJ databases">
        <title>Raineya orbicola gen. nov., sp. nov. a slightly thermophilic bacterium of the phylum Bacteroidetes and the description of Raineyaceae fam. nov.</title>
        <authorList>
            <person name="Albuquerque L."/>
            <person name="Polonia A.R.M."/>
            <person name="Barroso C."/>
            <person name="Froufe H.J.C."/>
            <person name="Lage O."/>
            <person name="Lobo-Da-Cunha A."/>
            <person name="Egas C."/>
            <person name="Da Costa M.S."/>
        </authorList>
    </citation>
    <scope>NUCLEOTIDE SEQUENCE [LARGE SCALE GENOMIC DNA]</scope>
    <source>
        <strain evidence="8 9">SPSPC-11</strain>
    </source>
</reference>
<evidence type="ECO:0000256" key="3">
    <source>
        <dbReference type="ARBA" id="ARBA00022729"/>
    </source>
</evidence>
<dbReference type="Gene3D" id="2.40.160.50">
    <property type="entry name" value="membrane protein fhac: a member of the omp85/tpsb transporter family"/>
    <property type="match status" value="1"/>
</dbReference>
<comment type="caution">
    <text evidence="8">The sequence shown here is derived from an EMBL/GenBank/DDBJ whole genome shotgun (WGS) entry which is preliminary data.</text>
</comment>
<keyword evidence="3" id="KW-0732">Signal</keyword>
<evidence type="ECO:0000313" key="8">
    <source>
        <dbReference type="EMBL" id="PKQ66878.1"/>
    </source>
</evidence>
<evidence type="ECO:0000259" key="6">
    <source>
        <dbReference type="Pfam" id="PF01103"/>
    </source>
</evidence>
<dbReference type="Pfam" id="PF07244">
    <property type="entry name" value="POTRA"/>
    <property type="match status" value="1"/>
</dbReference>
<organism evidence="8 9">
    <name type="scientific">Raineya orbicola</name>
    <dbReference type="NCBI Taxonomy" id="2016530"/>
    <lineage>
        <taxon>Bacteria</taxon>
        <taxon>Pseudomonadati</taxon>
        <taxon>Bacteroidota</taxon>
        <taxon>Cytophagia</taxon>
        <taxon>Cytophagales</taxon>
        <taxon>Raineyaceae</taxon>
        <taxon>Raineya</taxon>
    </lineage>
</organism>
<dbReference type="GO" id="GO:0019867">
    <property type="term" value="C:outer membrane"/>
    <property type="evidence" value="ECO:0007669"/>
    <property type="project" value="InterPro"/>
</dbReference>
<dbReference type="PROSITE" id="PS51257">
    <property type="entry name" value="PROKAR_LIPOPROTEIN"/>
    <property type="match status" value="1"/>
</dbReference>
<gene>
    <name evidence="8" type="ORF">Rain11_2219</name>
</gene>
<sequence length="900" mass="105222">MRVFMLQNFSMKKYLCVIFNVCLLSGCASFLPSDYILYKQSIKGNKNISTEELEALYRQKVNRKLFYKFMPYASIYESSRRRVEKQRLKDSTLLAEYAQKIEKNPEKIKELQTELNEKRKKNAYIDYRLESMRAYYDKLLQESLKDEKKYNKIKKKRDKKIAKLELEKEKGTFRMRAIGEPFSIYNPENIEKTRKEMQEYLYIKGFFAGKVSYKADSAVVKLGKSAVKTINVTYFVQEGEPHRIDSIYYVTDNEIIDSLIRYSPSKLKVGQILERDKALQERERIEKLLLENGFYRFDKQYIVVQVDTSITKKEEVFTGETMDSEILVKKKNLAHIRFIINNPQKRDTSFIQQNTVGNALSQIYLDEILGRHIQYKINKVYFIVKDETVLNPKDTSQKGYFFPTKEPDKAIKFIHLTPQKEYSPKILYTKVLLRPNTPYRKSIFDQTGHNLSNLNLFKFRSLQTRDDKRGGLDIAILATPNDKFEMVNEIGGSIAQNVPGPFFNTSLKIRNLWSGCEILENNFLFSIDGQASFINLGEVYRTTQISFNSTCITPLLFIPGKIKYKPAINALAPTTRFNVGVSFVRRPEYGRRNYRLALTYNWHKFPFKNFGFSPVDLNVINTYRKDERFTKLLEDFRLQGNNLELSFRNALITSSHFYYEYNNINHRINTSQYYWRPTIELGGTLLNFFNQEFLEKNKLFGLEYFKFWRVSTEFRYYQPLSAQKNSHSKIASRLFLGIGSPYGSSEVLPYEKFFFSGGNTMRGWIQRRLGPGAYSPPDSLINVEKQGNIILEANVEWRFRVWSFFHSVLFVDLGNIWTLQDVGFAGGKFSRDFYRELGVATGTGLRMDFTFLLIRIDLGLRVFDPARPAGTRFVMNEVRLRNLFGGSNFALINVGIGYPF</sequence>